<organism evidence="12 13">
    <name type="scientific">Desulfopila aestuarii DSM 18488</name>
    <dbReference type="NCBI Taxonomy" id="1121416"/>
    <lineage>
        <taxon>Bacteria</taxon>
        <taxon>Pseudomonadati</taxon>
        <taxon>Thermodesulfobacteriota</taxon>
        <taxon>Desulfobulbia</taxon>
        <taxon>Desulfobulbales</taxon>
        <taxon>Desulfocapsaceae</taxon>
        <taxon>Desulfopila</taxon>
    </lineage>
</organism>
<dbReference type="Pfam" id="PF00512">
    <property type="entry name" value="HisKA"/>
    <property type="match status" value="1"/>
</dbReference>
<evidence type="ECO:0000256" key="7">
    <source>
        <dbReference type="ARBA" id="ARBA00022840"/>
    </source>
</evidence>
<keyword evidence="8" id="KW-0902">Two-component regulatory system</keyword>
<evidence type="ECO:0000256" key="9">
    <source>
        <dbReference type="PROSITE-ProRule" id="PRU00169"/>
    </source>
</evidence>
<keyword evidence="6" id="KW-0418">Kinase</keyword>
<gene>
    <name evidence="12" type="ORF">SAMN02745220_00702</name>
</gene>
<accession>A0A1M7XZ06</accession>
<dbReference type="CDD" id="cd00130">
    <property type="entry name" value="PAS"/>
    <property type="match status" value="1"/>
</dbReference>
<comment type="catalytic activity">
    <reaction evidence="1">
        <text>ATP + protein L-histidine = ADP + protein N-phospho-L-histidine.</text>
        <dbReference type="EC" id="2.7.13.3"/>
    </reaction>
</comment>
<dbReference type="STRING" id="1121416.SAMN02745220_00702"/>
<dbReference type="PANTHER" id="PTHR43065">
    <property type="entry name" value="SENSOR HISTIDINE KINASE"/>
    <property type="match status" value="1"/>
</dbReference>
<dbReference type="Gene3D" id="3.40.50.2300">
    <property type="match status" value="1"/>
</dbReference>
<evidence type="ECO:0000259" key="10">
    <source>
        <dbReference type="PROSITE" id="PS50109"/>
    </source>
</evidence>
<evidence type="ECO:0000256" key="1">
    <source>
        <dbReference type="ARBA" id="ARBA00000085"/>
    </source>
</evidence>
<evidence type="ECO:0000259" key="11">
    <source>
        <dbReference type="PROSITE" id="PS50110"/>
    </source>
</evidence>
<evidence type="ECO:0000256" key="3">
    <source>
        <dbReference type="ARBA" id="ARBA00022553"/>
    </source>
</evidence>
<dbReference type="Gene3D" id="1.10.287.130">
    <property type="match status" value="1"/>
</dbReference>
<dbReference type="SUPFAM" id="SSF55785">
    <property type="entry name" value="PYP-like sensor domain (PAS domain)"/>
    <property type="match status" value="1"/>
</dbReference>
<dbReference type="EC" id="2.7.13.3" evidence="2"/>
<dbReference type="PROSITE" id="PS50110">
    <property type="entry name" value="RESPONSE_REGULATORY"/>
    <property type="match status" value="1"/>
</dbReference>
<feature type="domain" description="Histidine kinase" evidence="10">
    <location>
        <begin position="272"/>
        <end position="498"/>
    </location>
</feature>
<dbReference type="InterPro" id="IPR003594">
    <property type="entry name" value="HATPase_dom"/>
</dbReference>
<dbReference type="Pfam" id="PF00072">
    <property type="entry name" value="Response_reg"/>
    <property type="match status" value="1"/>
</dbReference>
<dbReference type="SUPFAM" id="SSF55874">
    <property type="entry name" value="ATPase domain of HSP90 chaperone/DNA topoisomerase II/histidine kinase"/>
    <property type="match status" value="1"/>
</dbReference>
<dbReference type="InterPro" id="IPR035965">
    <property type="entry name" value="PAS-like_dom_sf"/>
</dbReference>
<feature type="modified residue" description="4-aspartylphosphate" evidence="9">
    <location>
        <position position="56"/>
    </location>
</feature>
<keyword evidence="5" id="KW-0547">Nucleotide-binding</keyword>
<dbReference type="Gene3D" id="3.30.565.10">
    <property type="entry name" value="Histidine kinase-like ATPase, C-terminal domain"/>
    <property type="match status" value="1"/>
</dbReference>
<dbReference type="GO" id="GO:0005524">
    <property type="term" value="F:ATP binding"/>
    <property type="evidence" value="ECO:0007669"/>
    <property type="project" value="UniProtKB-KW"/>
</dbReference>
<dbReference type="Proteomes" id="UP000184603">
    <property type="component" value="Unassembled WGS sequence"/>
</dbReference>
<evidence type="ECO:0000256" key="2">
    <source>
        <dbReference type="ARBA" id="ARBA00012438"/>
    </source>
</evidence>
<dbReference type="EMBL" id="FRFE01000002">
    <property type="protein sequence ID" value="SHO44208.1"/>
    <property type="molecule type" value="Genomic_DNA"/>
</dbReference>
<keyword evidence="3 9" id="KW-0597">Phosphoprotein</keyword>
<dbReference type="InterPro" id="IPR036890">
    <property type="entry name" value="HATPase_C_sf"/>
</dbReference>
<dbReference type="AlphaFoldDB" id="A0A1M7XZ06"/>
<dbReference type="RefSeq" id="WP_073612053.1">
    <property type="nucleotide sequence ID" value="NZ_FRFE01000002.1"/>
</dbReference>
<dbReference type="PRINTS" id="PR00344">
    <property type="entry name" value="BCTRLSENSOR"/>
</dbReference>
<protein>
    <recommendedName>
        <fullName evidence="2">histidine kinase</fullName>
        <ecNumber evidence="2">2.7.13.3</ecNumber>
    </recommendedName>
</protein>
<sequence length="502" mass="55778">MMKIKPKILLVDDDPRFIESLESVLSRYDYSCTKAFTGAESKALLQRQSFDLALLDIELPDMSGCEIAKFIKSSCIQTTAIMLTGMKTVENAVLAMKMGAYDFLTKPLNHEMLLKTLQNGLEHNRLKAELKNSEQKFQMLAEAAWEGIVVHENGNIVTANRPFLKMFGISQSDLKHGLSIDVLLGKAVIPWLRDGVSRGDVIPRVMIGCRKDGGEVPVEVICRPSSQIGESSDILVVRDITERLKAEKENMLLQKKLAEAHKLETLGVVASSVAHDLNNILTGVVSYPELLLMQMDPTHTHYEPVKKIQLAGKRAATVVSDLLTIARVRTKQKAAHNLNDLIMNYLNSREHSELLTKHQEGFVLTNLSSEECIISCSPPHIYKVLSGLICNALEDVLENGRVCISTEKCVFTHPLHSGEERPVTDYTKLVIAGNGSGIEEKHIDHLFNPYYSTKVMGRGGTGLELSVVWNIVQDHEGWIEVIGNAPGAVFEIYFPEYTLTSV</sequence>
<evidence type="ECO:0000313" key="13">
    <source>
        <dbReference type="Proteomes" id="UP000184603"/>
    </source>
</evidence>
<dbReference type="InterPro" id="IPR036097">
    <property type="entry name" value="HisK_dim/P_sf"/>
</dbReference>
<dbReference type="InterPro" id="IPR011006">
    <property type="entry name" value="CheY-like_superfamily"/>
</dbReference>
<dbReference type="InterPro" id="IPR001789">
    <property type="entry name" value="Sig_transdc_resp-reg_receiver"/>
</dbReference>
<dbReference type="Gene3D" id="3.30.450.20">
    <property type="entry name" value="PAS domain"/>
    <property type="match status" value="1"/>
</dbReference>
<reference evidence="12 13" key="1">
    <citation type="submission" date="2016-12" db="EMBL/GenBank/DDBJ databases">
        <authorList>
            <person name="Song W.-J."/>
            <person name="Kurnit D.M."/>
        </authorList>
    </citation>
    <scope>NUCLEOTIDE SEQUENCE [LARGE SCALE GENOMIC DNA]</scope>
    <source>
        <strain evidence="12 13">DSM 18488</strain>
    </source>
</reference>
<dbReference type="CDD" id="cd00082">
    <property type="entry name" value="HisKA"/>
    <property type="match status" value="1"/>
</dbReference>
<dbReference type="InterPro" id="IPR005467">
    <property type="entry name" value="His_kinase_dom"/>
</dbReference>
<dbReference type="GO" id="GO:0000155">
    <property type="term" value="F:phosphorelay sensor kinase activity"/>
    <property type="evidence" value="ECO:0007669"/>
    <property type="project" value="InterPro"/>
</dbReference>
<feature type="domain" description="Response regulatory" evidence="11">
    <location>
        <begin position="7"/>
        <end position="121"/>
    </location>
</feature>
<keyword evidence="4" id="KW-0808">Transferase</keyword>
<evidence type="ECO:0000313" key="12">
    <source>
        <dbReference type="EMBL" id="SHO44208.1"/>
    </source>
</evidence>
<keyword evidence="7" id="KW-0067">ATP-binding</keyword>
<proteinExistence type="predicted"/>
<dbReference type="NCBIfam" id="TIGR00229">
    <property type="entry name" value="sensory_box"/>
    <property type="match status" value="1"/>
</dbReference>
<dbReference type="PANTHER" id="PTHR43065:SF46">
    <property type="entry name" value="C4-DICARBOXYLATE TRANSPORT SENSOR PROTEIN DCTB"/>
    <property type="match status" value="1"/>
</dbReference>
<dbReference type="Pfam" id="PF13426">
    <property type="entry name" value="PAS_9"/>
    <property type="match status" value="1"/>
</dbReference>
<evidence type="ECO:0000256" key="8">
    <source>
        <dbReference type="ARBA" id="ARBA00023012"/>
    </source>
</evidence>
<dbReference type="InterPro" id="IPR000014">
    <property type="entry name" value="PAS"/>
</dbReference>
<dbReference type="InterPro" id="IPR003661">
    <property type="entry name" value="HisK_dim/P_dom"/>
</dbReference>
<evidence type="ECO:0000256" key="6">
    <source>
        <dbReference type="ARBA" id="ARBA00022777"/>
    </source>
</evidence>
<dbReference type="SUPFAM" id="SSF47384">
    <property type="entry name" value="Homodimeric domain of signal transducing histidine kinase"/>
    <property type="match status" value="1"/>
</dbReference>
<evidence type="ECO:0000256" key="5">
    <source>
        <dbReference type="ARBA" id="ARBA00022741"/>
    </source>
</evidence>
<dbReference type="Pfam" id="PF02518">
    <property type="entry name" value="HATPase_c"/>
    <property type="match status" value="1"/>
</dbReference>
<dbReference type="PROSITE" id="PS50109">
    <property type="entry name" value="HIS_KIN"/>
    <property type="match status" value="1"/>
</dbReference>
<dbReference type="SMART" id="SM00387">
    <property type="entry name" value="HATPase_c"/>
    <property type="match status" value="1"/>
</dbReference>
<keyword evidence="13" id="KW-1185">Reference proteome</keyword>
<name>A0A1M7XZ06_9BACT</name>
<dbReference type="SMART" id="SM00448">
    <property type="entry name" value="REC"/>
    <property type="match status" value="1"/>
</dbReference>
<dbReference type="SUPFAM" id="SSF52172">
    <property type="entry name" value="CheY-like"/>
    <property type="match status" value="1"/>
</dbReference>
<dbReference type="InterPro" id="IPR004358">
    <property type="entry name" value="Sig_transdc_His_kin-like_C"/>
</dbReference>
<dbReference type="OrthoDB" id="45683at2"/>
<dbReference type="SMART" id="SM00388">
    <property type="entry name" value="HisKA"/>
    <property type="match status" value="1"/>
</dbReference>
<evidence type="ECO:0000256" key="4">
    <source>
        <dbReference type="ARBA" id="ARBA00022679"/>
    </source>
</evidence>